<organism evidence="2 3">
    <name type="scientific">Stylonychia lemnae</name>
    <name type="common">Ciliate</name>
    <dbReference type="NCBI Taxonomy" id="5949"/>
    <lineage>
        <taxon>Eukaryota</taxon>
        <taxon>Sar</taxon>
        <taxon>Alveolata</taxon>
        <taxon>Ciliophora</taxon>
        <taxon>Intramacronucleata</taxon>
        <taxon>Spirotrichea</taxon>
        <taxon>Stichotrichia</taxon>
        <taxon>Sporadotrichida</taxon>
        <taxon>Oxytrichidae</taxon>
        <taxon>Stylonychinae</taxon>
        <taxon>Stylonychia</taxon>
    </lineage>
</organism>
<evidence type="ECO:0000313" key="2">
    <source>
        <dbReference type="EMBL" id="CDW77198.1"/>
    </source>
</evidence>
<dbReference type="InParanoid" id="A0A078A4L6"/>
<feature type="region of interest" description="Disordered" evidence="1">
    <location>
        <begin position="211"/>
        <end position="232"/>
    </location>
</feature>
<gene>
    <name evidence="2" type="primary">Contig4532.g4838</name>
    <name evidence="2" type="ORF">STYLEM_6168</name>
</gene>
<accession>A0A078A4L6</accession>
<reference evidence="2 3" key="1">
    <citation type="submission" date="2014-06" db="EMBL/GenBank/DDBJ databases">
        <authorList>
            <person name="Swart Estienne"/>
        </authorList>
    </citation>
    <scope>NUCLEOTIDE SEQUENCE [LARGE SCALE GENOMIC DNA]</scope>
    <source>
        <strain evidence="2 3">130c</strain>
    </source>
</reference>
<feature type="region of interest" description="Disordered" evidence="1">
    <location>
        <begin position="139"/>
        <end position="165"/>
    </location>
</feature>
<evidence type="ECO:0000313" key="3">
    <source>
        <dbReference type="Proteomes" id="UP000039865"/>
    </source>
</evidence>
<feature type="compositionally biased region" description="Basic and acidic residues" evidence="1">
    <location>
        <begin position="148"/>
        <end position="162"/>
    </location>
</feature>
<dbReference type="OrthoDB" id="285940at2759"/>
<sequence length="471" mass="54011">MSWQGIIRGEQKSFFMMQYSSINDNTLQMEEKPMVINKYKPQEHNFRDVDNDKNLGPKVISPNRWQSERQRIQETQDKNKIYFFEAFNDKNKVCQMRERQADKEIQPEMKYTAKNTLEKVADALMNSIMVGGDKTQDFGRTNESWNKNGDRRKGNGHNKDSNMGHTQAYGGLFSNFFSKMTASLPDLKQNQVQIGKDNQNDLSVTMDTQSEYKGGKTNKKADNTQATPEKGKVKLSTSAEKFFNAMNPKQLRPDLHNKTHFKAAMTLRIMKPVSLQRENHYQTMGPGQYTNRDINSMKRASSIKKLQPLTFQNPLLAKQKPQTSSNQTYNLEGQAHSQVLNDLRTIQLHKIEKKTTKLLRFDNPDQSQMKKGSTSLTQLNRGITDVSAIVDKEEDDHGKKIKQREIPENYYEVSQNVLSSCHIIPQISPKYLKKGDGKLISNASMLSESNLDKTLQHNNMSLTKLLNSSKL</sequence>
<dbReference type="Proteomes" id="UP000039865">
    <property type="component" value="Unassembled WGS sequence"/>
</dbReference>
<dbReference type="AlphaFoldDB" id="A0A078A4L6"/>
<dbReference type="EMBL" id="CCKQ01005931">
    <property type="protein sequence ID" value="CDW77198.1"/>
    <property type="molecule type" value="Genomic_DNA"/>
</dbReference>
<protein>
    <submittedName>
        <fullName evidence="2">Uncharacterized protein</fullName>
    </submittedName>
</protein>
<name>A0A078A4L6_STYLE</name>
<proteinExistence type="predicted"/>
<evidence type="ECO:0000256" key="1">
    <source>
        <dbReference type="SAM" id="MobiDB-lite"/>
    </source>
</evidence>
<keyword evidence="3" id="KW-1185">Reference proteome</keyword>